<keyword evidence="3" id="KW-0547">Nucleotide-binding</keyword>
<evidence type="ECO:0000313" key="7">
    <source>
        <dbReference type="EMBL" id="QQR92902.1"/>
    </source>
</evidence>
<accession>A0A7T9I2L9</accession>
<proteinExistence type="inferred from homology"/>
<dbReference type="PANTHER" id="PTHR21340:SF0">
    <property type="entry name" value="BIS(5'-NUCLEOSYL)-TETRAPHOSPHATASE [ASYMMETRICAL]"/>
    <property type="match status" value="1"/>
</dbReference>
<dbReference type="InterPro" id="IPR015797">
    <property type="entry name" value="NUDIX_hydrolase-like_dom_sf"/>
</dbReference>
<evidence type="ECO:0000256" key="5">
    <source>
        <dbReference type="ARBA" id="ARBA00032644"/>
    </source>
</evidence>
<dbReference type="GO" id="GO:0004081">
    <property type="term" value="F:bis(5'-nucleosyl)-tetraphosphatase (asymmetrical) activity"/>
    <property type="evidence" value="ECO:0007669"/>
    <property type="project" value="TreeGrafter"/>
</dbReference>
<protein>
    <recommendedName>
        <fullName evidence="2">Bis(5'-nucleosyl)-tetraphosphatase [asymmetrical]</fullName>
    </recommendedName>
    <alternativeName>
        <fullName evidence="5">Diadenosine 5',5'''-P1,P4-tetraphosphate asymmetrical hydrolase</fullName>
    </alternativeName>
</protein>
<dbReference type="Gene3D" id="3.90.79.10">
    <property type="entry name" value="Nucleoside Triphosphate Pyrophosphohydrolase"/>
    <property type="match status" value="1"/>
</dbReference>
<dbReference type="InterPro" id="IPR003565">
    <property type="entry name" value="Tetra_PHTase"/>
</dbReference>
<dbReference type="PANTHER" id="PTHR21340">
    <property type="entry name" value="DIADENOSINE 5,5-P1,P4-TETRAPHOSPHATE PYROPHOSPHOHYDROLASE MUTT"/>
    <property type="match status" value="1"/>
</dbReference>
<gene>
    <name evidence="7" type="ORF">IPJ89_01495</name>
</gene>
<dbReference type="GO" id="GO:0000166">
    <property type="term" value="F:nucleotide binding"/>
    <property type="evidence" value="ECO:0007669"/>
    <property type="project" value="UniProtKB-KW"/>
</dbReference>
<dbReference type="SUPFAM" id="SSF55811">
    <property type="entry name" value="Nudix"/>
    <property type="match status" value="1"/>
</dbReference>
<dbReference type="InterPro" id="IPR000086">
    <property type="entry name" value="NUDIX_hydrolase_dom"/>
</dbReference>
<dbReference type="Pfam" id="PF00293">
    <property type="entry name" value="NUDIX"/>
    <property type="match status" value="1"/>
</dbReference>
<dbReference type="InterPro" id="IPR051325">
    <property type="entry name" value="Nudix_hydrolase_domain"/>
</dbReference>
<dbReference type="Proteomes" id="UP000596004">
    <property type="component" value="Chromosome"/>
</dbReference>
<evidence type="ECO:0000256" key="2">
    <source>
        <dbReference type="ARBA" id="ARBA00018911"/>
    </source>
</evidence>
<dbReference type="AlphaFoldDB" id="A0A7T9I2L9"/>
<sequence>MRHEKSCGAVVFRDNKFLLLKNSKSKNWGAPKGHVENNETEEETARREIFEETGLSNLRFLPGFRQINHFSLYLGGKKVSKEVVFFLAESKSGNVTLSNEHSAYEWLLFEDAIHRVKFRALKSILINAAKTLDSKFTLSVPPEKN</sequence>
<dbReference type="PROSITE" id="PS00893">
    <property type="entry name" value="NUDIX_BOX"/>
    <property type="match status" value="1"/>
</dbReference>
<organism evidence="7">
    <name type="scientific">Candidatus Iainarchaeum sp</name>
    <dbReference type="NCBI Taxonomy" id="3101447"/>
    <lineage>
        <taxon>Archaea</taxon>
        <taxon>Candidatus Iainarchaeota</taxon>
        <taxon>Candidatus Iainarchaeia</taxon>
        <taxon>Candidatus Iainarchaeales</taxon>
        <taxon>Candidatus Iainarchaeaceae</taxon>
        <taxon>Candidatus Iainarchaeum</taxon>
    </lineage>
</organism>
<evidence type="ECO:0000259" key="6">
    <source>
        <dbReference type="PROSITE" id="PS51462"/>
    </source>
</evidence>
<dbReference type="PRINTS" id="PR00502">
    <property type="entry name" value="NUDIXFAMILY"/>
</dbReference>
<dbReference type="InterPro" id="IPR020476">
    <property type="entry name" value="Nudix_hydrolase"/>
</dbReference>
<comment type="similarity">
    <text evidence="1">Belongs to the Nudix hydrolase family.</text>
</comment>
<dbReference type="InterPro" id="IPR020084">
    <property type="entry name" value="NUDIX_hydrolase_CS"/>
</dbReference>
<evidence type="ECO:0000256" key="1">
    <source>
        <dbReference type="ARBA" id="ARBA00005582"/>
    </source>
</evidence>
<dbReference type="GO" id="GO:0006167">
    <property type="term" value="P:AMP biosynthetic process"/>
    <property type="evidence" value="ECO:0007669"/>
    <property type="project" value="TreeGrafter"/>
</dbReference>
<evidence type="ECO:0000256" key="4">
    <source>
        <dbReference type="ARBA" id="ARBA00022801"/>
    </source>
</evidence>
<dbReference type="GO" id="GO:0006754">
    <property type="term" value="P:ATP biosynthetic process"/>
    <property type="evidence" value="ECO:0007669"/>
    <property type="project" value="TreeGrafter"/>
</dbReference>
<dbReference type="CDD" id="cd03428">
    <property type="entry name" value="NUDIX_Ap4A_Nudt2"/>
    <property type="match status" value="1"/>
</dbReference>
<dbReference type="EMBL" id="CP064981">
    <property type="protein sequence ID" value="QQR92902.1"/>
    <property type="molecule type" value="Genomic_DNA"/>
</dbReference>
<feature type="domain" description="Nudix hydrolase" evidence="6">
    <location>
        <begin position="2"/>
        <end position="129"/>
    </location>
</feature>
<name>A0A7T9I2L9_9ARCH</name>
<reference evidence="7" key="1">
    <citation type="submission" date="2020-11" db="EMBL/GenBank/DDBJ databases">
        <title>Connecting structure to function with the recovery of over 1000 high-quality activated sludge metagenome-assembled genomes encoding full-length rRNA genes using long-read sequencing.</title>
        <authorList>
            <person name="Singleton C.M."/>
            <person name="Petriglieri F."/>
            <person name="Kristensen J.M."/>
            <person name="Kirkegaard R.H."/>
            <person name="Michaelsen T.Y."/>
            <person name="Andersen M.H."/>
            <person name="Karst S.M."/>
            <person name="Dueholm M.S."/>
            <person name="Nielsen P.H."/>
            <person name="Albertsen M."/>
        </authorList>
    </citation>
    <scope>NUCLEOTIDE SEQUENCE</scope>
    <source>
        <strain evidence="7">Fred_18-Q3-R57-64_BAT3C.431</strain>
    </source>
</reference>
<dbReference type="PROSITE" id="PS51462">
    <property type="entry name" value="NUDIX"/>
    <property type="match status" value="1"/>
</dbReference>
<evidence type="ECO:0000256" key="3">
    <source>
        <dbReference type="ARBA" id="ARBA00022741"/>
    </source>
</evidence>
<keyword evidence="4" id="KW-0378">Hydrolase</keyword>